<reference evidence="2" key="1">
    <citation type="submission" date="2013-09" db="EMBL/GenBank/DDBJ databases">
        <title>Corchorus olitorius genome sequencing.</title>
        <authorList>
            <person name="Alam M."/>
            <person name="Haque M.S."/>
            <person name="Islam M.S."/>
            <person name="Emdad E.M."/>
            <person name="Islam M.M."/>
            <person name="Ahmed B."/>
            <person name="Halim A."/>
            <person name="Hossen Q.M.M."/>
            <person name="Hossain M.Z."/>
            <person name="Ahmed R."/>
            <person name="Khan M.M."/>
            <person name="Islam R."/>
            <person name="Rashid M.M."/>
            <person name="Khan S.A."/>
            <person name="Rahman M.S."/>
            <person name="Alam M."/>
            <person name="Yahiya A.S."/>
            <person name="Khan M.S."/>
            <person name="Azam M.S."/>
            <person name="Haque T."/>
            <person name="Lashkar M.Z.H."/>
            <person name="Akhand A.I."/>
            <person name="Morshed G."/>
            <person name="Roy S."/>
            <person name="Uddin K.S."/>
            <person name="Rabeya T."/>
            <person name="Hossain A.S."/>
            <person name="Chowdhury A."/>
            <person name="Snigdha A.R."/>
            <person name="Mortoza M.S."/>
            <person name="Matin S.A."/>
            <person name="Hoque S.M.E."/>
            <person name="Islam M.K."/>
            <person name="Roy D.K."/>
            <person name="Haider R."/>
            <person name="Moosa M.M."/>
            <person name="Elias S.M."/>
            <person name="Hasan A.M."/>
            <person name="Jahan S."/>
            <person name="Shafiuddin M."/>
            <person name="Mahmood N."/>
            <person name="Shommy N.S."/>
        </authorList>
    </citation>
    <scope>NUCLEOTIDE SEQUENCE [LARGE SCALE GENOMIC DNA]</scope>
    <source>
        <strain evidence="2">cv. O-4</strain>
    </source>
</reference>
<accession>A0A1R3JF84</accession>
<name>A0A1R3JF84_9ROSI</name>
<protein>
    <submittedName>
        <fullName evidence="1">Uncharacterized protein</fullName>
    </submittedName>
</protein>
<sequence length="38" mass="4241">MAYSPAILAYSRCTIRPLRISSSWGVRLGLRLSSTILM</sequence>
<comment type="caution">
    <text evidence="1">The sequence shown here is derived from an EMBL/GenBank/DDBJ whole genome shotgun (WGS) entry which is preliminary data.</text>
</comment>
<organism evidence="1 2">
    <name type="scientific">Corchorus olitorius</name>
    <dbReference type="NCBI Taxonomy" id="93759"/>
    <lineage>
        <taxon>Eukaryota</taxon>
        <taxon>Viridiplantae</taxon>
        <taxon>Streptophyta</taxon>
        <taxon>Embryophyta</taxon>
        <taxon>Tracheophyta</taxon>
        <taxon>Spermatophyta</taxon>
        <taxon>Magnoliopsida</taxon>
        <taxon>eudicotyledons</taxon>
        <taxon>Gunneridae</taxon>
        <taxon>Pentapetalae</taxon>
        <taxon>rosids</taxon>
        <taxon>malvids</taxon>
        <taxon>Malvales</taxon>
        <taxon>Malvaceae</taxon>
        <taxon>Grewioideae</taxon>
        <taxon>Apeibeae</taxon>
        <taxon>Corchorus</taxon>
    </lineage>
</organism>
<gene>
    <name evidence="1" type="ORF">COLO4_16894</name>
</gene>
<keyword evidence="2" id="KW-1185">Reference proteome</keyword>
<proteinExistence type="predicted"/>
<evidence type="ECO:0000313" key="2">
    <source>
        <dbReference type="Proteomes" id="UP000187203"/>
    </source>
</evidence>
<evidence type="ECO:0000313" key="1">
    <source>
        <dbReference type="EMBL" id="OMO93462.1"/>
    </source>
</evidence>
<dbReference type="AlphaFoldDB" id="A0A1R3JF84"/>
<dbReference type="EMBL" id="AWUE01016262">
    <property type="protein sequence ID" value="OMO93462.1"/>
    <property type="molecule type" value="Genomic_DNA"/>
</dbReference>
<dbReference type="Proteomes" id="UP000187203">
    <property type="component" value="Unassembled WGS sequence"/>
</dbReference>